<dbReference type="Proteomes" id="UP000001635">
    <property type="component" value="Chromosome"/>
</dbReference>
<dbReference type="eggNOG" id="COG1073">
    <property type="taxonomic scope" value="Bacteria"/>
</dbReference>
<dbReference type="InterPro" id="IPR029058">
    <property type="entry name" value="AB_hydrolase_fold"/>
</dbReference>
<dbReference type="SUPFAM" id="SSF53474">
    <property type="entry name" value="alpha/beta-Hydrolases"/>
    <property type="match status" value="1"/>
</dbReference>
<feature type="transmembrane region" description="Helical" evidence="1">
    <location>
        <begin position="12"/>
        <end position="34"/>
    </location>
</feature>
<evidence type="ECO:0000259" key="2">
    <source>
        <dbReference type="Pfam" id="PF00561"/>
    </source>
</evidence>
<dbReference type="PANTHER" id="PTHR43798">
    <property type="entry name" value="MONOACYLGLYCEROL LIPASE"/>
    <property type="match status" value="1"/>
</dbReference>
<dbReference type="RefSeq" id="WP_014022530.1">
    <property type="nucleotide sequence ID" value="NC_015914.1"/>
</dbReference>
<dbReference type="InterPro" id="IPR000073">
    <property type="entry name" value="AB_hydrolase_1"/>
</dbReference>
<dbReference type="Pfam" id="PF00561">
    <property type="entry name" value="Abhydrolase_1"/>
    <property type="match status" value="1"/>
</dbReference>
<evidence type="ECO:0000313" key="3">
    <source>
        <dbReference type="EMBL" id="AEL28246.1"/>
    </source>
</evidence>
<dbReference type="KEGG" id="cmr:Cycma_4558"/>
<dbReference type="EMBL" id="CP002955">
    <property type="protein sequence ID" value="AEL28246.1"/>
    <property type="molecule type" value="Genomic_DNA"/>
</dbReference>
<reference evidence="4" key="1">
    <citation type="submission" date="2011-07" db="EMBL/GenBank/DDBJ databases">
        <title>The complete genome of Cyclobacterium marinum DSM 745.</title>
        <authorList>
            <person name="Lucas S."/>
            <person name="Han J."/>
            <person name="Lapidus A."/>
            <person name="Bruce D."/>
            <person name="Goodwin L."/>
            <person name="Pitluck S."/>
            <person name="Peters L."/>
            <person name="Kyrpides N."/>
            <person name="Mavromatis K."/>
            <person name="Ivanova N."/>
            <person name="Ovchinnikova G."/>
            <person name="Chertkov O."/>
            <person name="Detter J.C."/>
            <person name="Tapia R."/>
            <person name="Han C."/>
            <person name="Land M."/>
            <person name="Hauser L."/>
            <person name="Markowitz V."/>
            <person name="Cheng J.-F."/>
            <person name="Hugenholtz P."/>
            <person name="Woyke T."/>
            <person name="Wu D."/>
            <person name="Tindall B."/>
            <person name="Schuetze A."/>
            <person name="Brambilla E."/>
            <person name="Klenk H.-P."/>
            <person name="Eisen J.A."/>
        </authorList>
    </citation>
    <scope>NUCLEOTIDE SEQUENCE [LARGE SCALE GENOMIC DNA]</scope>
    <source>
        <strain evidence="4">ATCC 25205 / DSM 745 / LMG 13164 / NCIMB 1802</strain>
    </source>
</reference>
<feature type="domain" description="AB hydrolase-1" evidence="2">
    <location>
        <begin position="60"/>
        <end position="291"/>
    </location>
</feature>
<organism evidence="3 4">
    <name type="scientific">Cyclobacterium marinum (strain ATCC 25205 / DSM 745 / LMG 13164 / NCIMB 1802)</name>
    <name type="common">Flectobacillus marinus</name>
    <dbReference type="NCBI Taxonomy" id="880070"/>
    <lineage>
        <taxon>Bacteria</taxon>
        <taxon>Pseudomonadati</taxon>
        <taxon>Bacteroidota</taxon>
        <taxon>Cytophagia</taxon>
        <taxon>Cytophagales</taxon>
        <taxon>Cyclobacteriaceae</taxon>
        <taxon>Cyclobacterium</taxon>
    </lineage>
</organism>
<dbReference type="Gene3D" id="3.40.50.1820">
    <property type="entry name" value="alpha/beta hydrolase"/>
    <property type="match status" value="1"/>
</dbReference>
<proteinExistence type="predicted"/>
<dbReference type="PANTHER" id="PTHR43798:SF33">
    <property type="entry name" value="HYDROLASE, PUTATIVE (AFU_ORTHOLOGUE AFUA_2G14860)-RELATED"/>
    <property type="match status" value="1"/>
</dbReference>
<dbReference type="AlphaFoldDB" id="G0J1N7"/>
<sequence>MNTQKRGYKIFKMTLGILILVVLPIAIIAGYQYLQVVLAPPYTFEAMPSNFEILGSGEKNLVFIHGLTGSKNYWKRDLDAITNTHKILLVDLLGFGDSPKPNSDYRLEMQVGALEATISREGFDRSKTVLVAHSMGTVIALALLAKHPDWFKGAITIGTPVYKNMDEFKKIMSKHSLFDRLATNKYSKYLCLLHPIFMTRPFKPDNLSDEVFADAKKHNWQSYNNSLNEIILETDLYAIVRKIGDKKVVFIHGNQDTTAPMDNAIKLADTILNSKFLTINGGDHQLFLKDPNIVWKAVEIFFDKKS</sequence>
<evidence type="ECO:0000256" key="1">
    <source>
        <dbReference type="SAM" id="Phobius"/>
    </source>
</evidence>
<protein>
    <submittedName>
        <fullName evidence="3">Alpha/beta hydrolase fold containing protein</fullName>
    </submittedName>
</protein>
<dbReference type="GO" id="GO:0016787">
    <property type="term" value="F:hydrolase activity"/>
    <property type="evidence" value="ECO:0007669"/>
    <property type="project" value="UniProtKB-KW"/>
</dbReference>
<dbReference type="STRING" id="880070.Cycma_4558"/>
<gene>
    <name evidence="3" type="ordered locus">Cycma_4558</name>
</gene>
<dbReference type="PRINTS" id="PR00111">
    <property type="entry name" value="ABHYDROLASE"/>
</dbReference>
<keyword evidence="3" id="KW-0378">Hydrolase</keyword>
<keyword evidence="1" id="KW-0472">Membrane</keyword>
<keyword evidence="1" id="KW-1133">Transmembrane helix</keyword>
<evidence type="ECO:0000313" key="4">
    <source>
        <dbReference type="Proteomes" id="UP000001635"/>
    </source>
</evidence>
<keyword evidence="1" id="KW-0812">Transmembrane</keyword>
<dbReference type="HOGENOM" id="CLU_908267_0_0_10"/>
<dbReference type="GO" id="GO:0016020">
    <property type="term" value="C:membrane"/>
    <property type="evidence" value="ECO:0007669"/>
    <property type="project" value="TreeGrafter"/>
</dbReference>
<dbReference type="InterPro" id="IPR050266">
    <property type="entry name" value="AB_hydrolase_sf"/>
</dbReference>
<accession>G0J1N7</accession>
<keyword evidence="4" id="KW-1185">Reference proteome</keyword>
<name>G0J1N7_CYCMS</name>